<sequence length="49" mass="5725">MTNFEKIKNMSPKEMAKFINSIVACCLDVEERADCIPFIEKWLNSEVEE</sequence>
<protein>
    <submittedName>
        <fullName evidence="1">Uncharacterized protein</fullName>
    </submittedName>
</protein>
<evidence type="ECO:0000313" key="1">
    <source>
        <dbReference type="EMBL" id="DAD75470.1"/>
    </source>
</evidence>
<proteinExistence type="predicted"/>
<dbReference type="EMBL" id="BK014784">
    <property type="protein sequence ID" value="DAD75470.1"/>
    <property type="molecule type" value="Genomic_DNA"/>
</dbReference>
<name>A0A8S5LZU0_9CAUD</name>
<reference evidence="1" key="1">
    <citation type="journal article" date="2021" name="Proc. Natl. Acad. Sci. U.S.A.">
        <title>A Catalog of Tens of Thousands of Viruses from Human Metagenomes Reveals Hidden Associations with Chronic Diseases.</title>
        <authorList>
            <person name="Tisza M.J."/>
            <person name="Buck C.B."/>
        </authorList>
    </citation>
    <scope>NUCLEOTIDE SEQUENCE</scope>
    <source>
        <strain evidence="1">CtuvC1</strain>
    </source>
</reference>
<accession>A0A8S5LZU0</accession>
<organism evidence="1">
    <name type="scientific">Siphoviridae sp. ctuvC1</name>
    <dbReference type="NCBI Taxonomy" id="2826507"/>
    <lineage>
        <taxon>Viruses</taxon>
        <taxon>Duplodnaviria</taxon>
        <taxon>Heunggongvirae</taxon>
        <taxon>Uroviricota</taxon>
        <taxon>Caudoviricetes</taxon>
    </lineage>
</organism>